<dbReference type="Pfam" id="PF04502">
    <property type="entry name" value="Saf4_Yju2"/>
    <property type="match status" value="1"/>
</dbReference>
<keyword evidence="9" id="KW-1185">Reference proteome</keyword>
<evidence type="ECO:0000256" key="8">
    <source>
        <dbReference type="HAMAP-Rule" id="MF_03226"/>
    </source>
</evidence>
<reference evidence="9" key="2">
    <citation type="submission" date="2014-03" db="EMBL/GenBank/DDBJ databases">
        <title>The whipworm genome and dual-species transcriptomics of an intimate host-pathogen interaction.</title>
        <authorList>
            <person name="Foth B.J."/>
            <person name="Tsai I.J."/>
            <person name="Reid A.J."/>
            <person name="Bancroft A.J."/>
            <person name="Nichol S."/>
            <person name="Tracey A."/>
            <person name="Holroyd N."/>
            <person name="Cotton J.A."/>
            <person name="Stanley E.J."/>
            <person name="Zarowiecki M."/>
            <person name="Liu J.Z."/>
            <person name="Huckvale T."/>
            <person name="Cooper P.J."/>
            <person name="Grencis R.K."/>
            <person name="Berriman M."/>
        </authorList>
    </citation>
    <scope>NUCLEOTIDE SEQUENCE [LARGE SCALE GENOMIC DNA]</scope>
    <source>
        <strain evidence="9">Edinburgh</strain>
    </source>
</reference>
<dbReference type="GO" id="GO:0000349">
    <property type="term" value="P:generation of catalytic spliceosome for first transesterification step"/>
    <property type="evidence" value="ECO:0007669"/>
    <property type="project" value="UniProtKB-UniRule"/>
</dbReference>
<feature type="binding site" evidence="8">
    <location>
        <position position="85"/>
    </location>
    <ligand>
        <name>Zn(2+)</name>
        <dbReference type="ChEBI" id="CHEBI:29105"/>
    </ligand>
</feature>
<evidence type="ECO:0000256" key="7">
    <source>
        <dbReference type="ARBA" id="ARBA00023242"/>
    </source>
</evidence>
<organism evidence="9 10">
    <name type="scientific">Trichuris muris</name>
    <name type="common">Mouse whipworm</name>
    <dbReference type="NCBI Taxonomy" id="70415"/>
    <lineage>
        <taxon>Eukaryota</taxon>
        <taxon>Metazoa</taxon>
        <taxon>Ecdysozoa</taxon>
        <taxon>Nematoda</taxon>
        <taxon>Enoplea</taxon>
        <taxon>Dorylaimia</taxon>
        <taxon>Trichinellida</taxon>
        <taxon>Trichuridae</taxon>
        <taxon>Trichuris</taxon>
    </lineage>
</organism>
<evidence type="ECO:0000256" key="2">
    <source>
        <dbReference type="ARBA" id="ARBA00022664"/>
    </source>
</evidence>
<dbReference type="GO" id="GO:0046872">
    <property type="term" value="F:metal ion binding"/>
    <property type="evidence" value="ECO:0007669"/>
    <property type="project" value="UniProtKB-KW"/>
</dbReference>
<name>A0A5S6QIG9_TRIMR</name>
<reference evidence="9" key="1">
    <citation type="submission" date="2013-11" db="EMBL/GenBank/DDBJ databases">
        <authorList>
            <person name="Aslett M."/>
        </authorList>
    </citation>
    <scope>NUCLEOTIDE SEQUENCE [LARGE SCALE GENOMIC DNA]</scope>
    <source>
        <strain evidence="9">Edinburgh</strain>
    </source>
</reference>
<sequence length="311" mass="35642">MTGTERKVLNKYYPPDFDPRKLPKVSVPRNRQYVIRVMAPFNMRCNTCGEYIYKGKKFNARRETVEDENYLGLPIFRFYFRCPQCLAEITFKTDLKNCDYAQEHGSTRLFEAEKLIREKEASEQAAEEDERTNPMKMLEKRTKMSRFEMEALDRLEELREMNKRQANVNYDRMLDQARKPELEELRQQYEEETALLRAMGFLSGELPSDAVANLPVIKRLPDPDSDDESKHQALLASDFKTQKKVKLSRQKEVLQGAVAVRKKSIRTADTKAESVAGKEFSSAAAEQCATTRSAGLGLLGSYGGSSSEEST</sequence>
<comment type="function">
    <text evidence="8">Part of the spliceosome which catalyzes two sequential transesterification reactions, first the excision of the non-coding intron from pre-mRNA and then the ligation of the coding exons to form the mature mRNA. Plays a role in stabilizing the structure of the spliceosome catalytic core and docking of the branch helix into the active site, producing 5'-exon and lariat intron-3'-intermediates.</text>
</comment>
<dbReference type="HAMAP" id="MF_03226">
    <property type="entry name" value="YJU2"/>
    <property type="match status" value="1"/>
</dbReference>
<comment type="similarity">
    <text evidence="8">Belongs to the CWC16 family. YJU2 subfamily.</text>
</comment>
<feature type="binding site" evidence="8">
    <location>
        <position position="45"/>
    </location>
    <ligand>
        <name>Zn(2+)</name>
        <dbReference type="ChEBI" id="CHEBI:29105"/>
    </ligand>
</feature>
<feature type="binding site" evidence="8">
    <location>
        <position position="48"/>
    </location>
    <ligand>
        <name>Zn(2+)</name>
        <dbReference type="ChEBI" id="CHEBI:29105"/>
    </ligand>
</feature>
<dbReference type="Proteomes" id="UP000046395">
    <property type="component" value="Unassembled WGS sequence"/>
</dbReference>
<comment type="subunit">
    <text evidence="8">Component of the spliceosome. Present in the activated B complex, the catalytically activated B* complex which catalyzes the branching, the catalytic step 1 C complex catalyzing the exon ligation, and the postcatalytic P complex containing the ligated exons (mRNA) and the excised lariat intron.</text>
</comment>
<keyword evidence="2" id="KW-0507">mRNA processing</keyword>
<dbReference type="PANTHER" id="PTHR12111:SF1">
    <property type="entry name" value="SPLICING FACTOR YJU2"/>
    <property type="match status" value="1"/>
</dbReference>
<evidence type="ECO:0000256" key="5">
    <source>
        <dbReference type="ARBA" id="ARBA00022833"/>
    </source>
</evidence>
<feature type="binding site" evidence="8">
    <location>
        <position position="82"/>
    </location>
    <ligand>
        <name>Zn(2+)</name>
        <dbReference type="ChEBI" id="CHEBI:29105"/>
    </ligand>
</feature>
<keyword evidence="6" id="KW-0508">mRNA splicing</keyword>
<reference evidence="10" key="3">
    <citation type="submission" date="2019-12" db="UniProtKB">
        <authorList>
            <consortium name="WormBaseParasite"/>
        </authorList>
    </citation>
    <scope>IDENTIFICATION</scope>
</reference>
<dbReference type="STRING" id="70415.A0A5S6QIG9"/>
<proteinExistence type="inferred from homology"/>
<dbReference type="WBParaSite" id="TMUE_2000007176.1">
    <property type="protein sequence ID" value="TMUE_2000007176.1"/>
    <property type="gene ID" value="WBGene00287012"/>
</dbReference>
<keyword evidence="3 8" id="KW-0479">Metal-binding</keyword>
<dbReference type="GO" id="GO:0071006">
    <property type="term" value="C:U2-type catalytic step 1 spliceosome"/>
    <property type="evidence" value="ECO:0007669"/>
    <property type="project" value="UniProtKB-UniRule"/>
</dbReference>
<dbReference type="WBParaSite" id="TMUE_2000007176.3">
    <property type="protein sequence ID" value="TMUE_2000007176.3"/>
    <property type="gene ID" value="WBGene00287012"/>
</dbReference>
<keyword evidence="5 8" id="KW-0862">Zinc</keyword>
<dbReference type="PANTHER" id="PTHR12111">
    <property type="entry name" value="SPLICING FACTOR YJU2"/>
    <property type="match status" value="1"/>
</dbReference>
<evidence type="ECO:0000313" key="9">
    <source>
        <dbReference type="Proteomes" id="UP000046395"/>
    </source>
</evidence>
<evidence type="ECO:0000256" key="3">
    <source>
        <dbReference type="ARBA" id="ARBA00022723"/>
    </source>
</evidence>
<protein>
    <recommendedName>
        <fullName evidence="8">Splicing factor YJU2</fullName>
    </recommendedName>
</protein>
<evidence type="ECO:0000256" key="6">
    <source>
        <dbReference type="ARBA" id="ARBA00023187"/>
    </source>
</evidence>
<comment type="subcellular location">
    <subcellularLocation>
        <location evidence="1 8">Nucleus</location>
    </subcellularLocation>
</comment>
<evidence type="ECO:0000256" key="1">
    <source>
        <dbReference type="ARBA" id="ARBA00004123"/>
    </source>
</evidence>
<dbReference type="InterPro" id="IPR043701">
    <property type="entry name" value="Yju2"/>
</dbReference>
<accession>A0A5S6QIG9</accession>
<keyword evidence="7 8" id="KW-0539">Nucleus</keyword>
<dbReference type="AlphaFoldDB" id="A0A5S6QIG9"/>
<dbReference type="InterPro" id="IPR007590">
    <property type="entry name" value="Saf4/Yju2"/>
</dbReference>
<evidence type="ECO:0000256" key="4">
    <source>
        <dbReference type="ARBA" id="ARBA00022728"/>
    </source>
</evidence>
<keyword evidence="4 8" id="KW-0747">Spliceosome</keyword>
<evidence type="ECO:0000313" key="10">
    <source>
        <dbReference type="WBParaSite" id="TMUE_2000007176.1"/>
    </source>
</evidence>
<dbReference type="WBParaSite" id="TMUE_2000007176.2">
    <property type="protein sequence ID" value="TMUE_2000007176.2"/>
    <property type="gene ID" value="WBGene00287012"/>
</dbReference>